<keyword evidence="3" id="KW-1185">Reference proteome</keyword>
<organism evidence="2 3">
    <name type="scientific">Skeletonema marinoi</name>
    <dbReference type="NCBI Taxonomy" id="267567"/>
    <lineage>
        <taxon>Eukaryota</taxon>
        <taxon>Sar</taxon>
        <taxon>Stramenopiles</taxon>
        <taxon>Ochrophyta</taxon>
        <taxon>Bacillariophyta</taxon>
        <taxon>Coscinodiscophyceae</taxon>
        <taxon>Thalassiosirophycidae</taxon>
        <taxon>Thalassiosirales</taxon>
        <taxon>Skeletonemataceae</taxon>
        <taxon>Skeletonema</taxon>
        <taxon>Skeletonema marinoi-dohrnii complex</taxon>
    </lineage>
</organism>
<evidence type="ECO:0000313" key="3">
    <source>
        <dbReference type="Proteomes" id="UP001224775"/>
    </source>
</evidence>
<comment type="caution">
    <text evidence="2">The sequence shown here is derived from an EMBL/GenBank/DDBJ whole genome shotgun (WGS) entry which is preliminary data.</text>
</comment>
<accession>A0AAD9DFI2</accession>
<sequence>MAASGKNANQYESWYGNMLSTVGKTELKELIVEAEKAGLSLAVHAAKKLGLDSKEYEGIETPFVMVSWSTIKAGKGEPELNDKLKTEYKNRKLPVADRESKFSEERRSKMSKANRDNYSGVGKSESTLKLYHDVQKEVVGSDTSRLWNWCKDGVPPEHEHLDFECKFLRDADESGAWNGAWIKNLQGFAVACHGKEYYENSNSAAIKVLGNLRTCGWREAKSNELMNIGKRCDNPELELFLFHKNFFPEGKGKKMMNTITPPWY</sequence>
<reference evidence="2" key="1">
    <citation type="submission" date="2023-06" db="EMBL/GenBank/DDBJ databases">
        <title>Survivors Of The Sea: Transcriptome response of Skeletonema marinoi to long-term dormancy.</title>
        <authorList>
            <person name="Pinder M.I.M."/>
            <person name="Kourtchenko O."/>
            <person name="Robertson E.K."/>
            <person name="Larsson T."/>
            <person name="Maumus F."/>
            <person name="Osuna-Cruz C.M."/>
            <person name="Vancaester E."/>
            <person name="Stenow R."/>
            <person name="Vandepoele K."/>
            <person name="Ploug H."/>
            <person name="Bruchert V."/>
            <person name="Godhe A."/>
            <person name="Topel M."/>
        </authorList>
    </citation>
    <scope>NUCLEOTIDE SEQUENCE</scope>
    <source>
        <strain evidence="2">R05AC</strain>
    </source>
</reference>
<name>A0AAD9DFI2_9STRA</name>
<proteinExistence type="predicted"/>
<evidence type="ECO:0000313" key="2">
    <source>
        <dbReference type="EMBL" id="KAK1744284.1"/>
    </source>
</evidence>
<dbReference type="EMBL" id="JATAAI010000007">
    <property type="protein sequence ID" value="KAK1744284.1"/>
    <property type="molecule type" value="Genomic_DNA"/>
</dbReference>
<gene>
    <name evidence="2" type="ORF">QTG54_004817</name>
</gene>
<protein>
    <submittedName>
        <fullName evidence="2">Uncharacterized protein</fullName>
    </submittedName>
</protein>
<feature type="region of interest" description="Disordered" evidence="1">
    <location>
        <begin position="95"/>
        <end position="119"/>
    </location>
</feature>
<dbReference type="AlphaFoldDB" id="A0AAD9DFI2"/>
<evidence type="ECO:0000256" key="1">
    <source>
        <dbReference type="SAM" id="MobiDB-lite"/>
    </source>
</evidence>
<feature type="compositionally biased region" description="Basic and acidic residues" evidence="1">
    <location>
        <begin position="95"/>
        <end position="108"/>
    </location>
</feature>
<dbReference type="Proteomes" id="UP001224775">
    <property type="component" value="Unassembled WGS sequence"/>
</dbReference>